<accession>A0AC35TRJ5</accession>
<evidence type="ECO:0000313" key="2">
    <source>
        <dbReference type="WBParaSite" id="RSKR_0000372900.1"/>
    </source>
</evidence>
<proteinExistence type="predicted"/>
<reference evidence="2" key="1">
    <citation type="submission" date="2016-11" db="UniProtKB">
        <authorList>
            <consortium name="WormBaseParasite"/>
        </authorList>
    </citation>
    <scope>IDENTIFICATION</scope>
    <source>
        <strain evidence="2">KR3021</strain>
    </source>
</reference>
<dbReference type="WBParaSite" id="RSKR_0000372900.1">
    <property type="protein sequence ID" value="RSKR_0000372900.1"/>
    <property type="gene ID" value="RSKR_0000372900"/>
</dbReference>
<organism evidence="1 2">
    <name type="scientific">Rhabditophanes sp. KR3021</name>
    <dbReference type="NCBI Taxonomy" id="114890"/>
    <lineage>
        <taxon>Eukaryota</taxon>
        <taxon>Metazoa</taxon>
        <taxon>Ecdysozoa</taxon>
        <taxon>Nematoda</taxon>
        <taxon>Chromadorea</taxon>
        <taxon>Rhabditida</taxon>
        <taxon>Tylenchina</taxon>
        <taxon>Panagrolaimomorpha</taxon>
        <taxon>Strongyloidoidea</taxon>
        <taxon>Alloionematidae</taxon>
        <taxon>Rhabditophanes</taxon>
    </lineage>
</organism>
<name>A0AC35TRJ5_9BILA</name>
<dbReference type="Proteomes" id="UP000095286">
    <property type="component" value="Unplaced"/>
</dbReference>
<sequence length="317" mass="34650">MLIKILPFFFIFNSVVSSPSKDALRDRLLERACDRNSAFVFCGPSSTIATPVIHRDDDIKSRKDDGSVFEQIEQTSKKVGNLDEDTENNLVLPPPTPEKLKDICYKYYPLITKTCGRQHLRKESVAKCMAYFRDCKKFIPQEDPLGAIANSFSSGVGLNYGSFDVKGIPFYPVNEEGAIGAGTHANVGFGSWGGGYSQNVGVRDYWSQTFDVGANWYEGRYGYRTGWSVPLVQSLGIEGGGGTDVNVPLKPGSSTIDVDNHYGVGGYYKHNYHTGVDWKKGNVENIFGVGVPFAGVGFQTGTAVAFPSIDAFTRAGK</sequence>
<protein>
    <submittedName>
        <fullName evidence="2">Secreted protein</fullName>
    </submittedName>
</protein>
<evidence type="ECO:0000313" key="1">
    <source>
        <dbReference type="Proteomes" id="UP000095286"/>
    </source>
</evidence>